<dbReference type="KEGG" id="cyn:Cyan7425_1900"/>
<dbReference type="Pfam" id="PF01370">
    <property type="entry name" value="Epimerase"/>
    <property type="match status" value="1"/>
</dbReference>
<dbReference type="InterPro" id="IPR001509">
    <property type="entry name" value="Epimerase_deHydtase"/>
</dbReference>
<dbReference type="PANTHER" id="PTHR48079">
    <property type="entry name" value="PROTEIN YEEZ"/>
    <property type="match status" value="1"/>
</dbReference>
<dbReference type="PANTHER" id="PTHR48079:SF6">
    <property type="entry name" value="NAD(P)-BINDING DOMAIN-CONTAINING PROTEIN-RELATED"/>
    <property type="match status" value="1"/>
</dbReference>
<dbReference type="InterPro" id="IPR051783">
    <property type="entry name" value="NAD(P)-dependent_oxidoreduct"/>
</dbReference>
<proteinExistence type="predicted"/>
<reference evidence="2" key="1">
    <citation type="submission" date="2009-01" db="EMBL/GenBank/DDBJ databases">
        <title>Complete sequence of chromosome Cyanothece sp. PCC 7425.</title>
        <authorList>
            <consortium name="US DOE Joint Genome Institute"/>
            <person name="Lucas S."/>
            <person name="Copeland A."/>
            <person name="Lapidus A."/>
            <person name="Glavina del Rio T."/>
            <person name="Dalin E."/>
            <person name="Tice H."/>
            <person name="Bruce D."/>
            <person name="Goodwin L."/>
            <person name="Pitluck S."/>
            <person name="Sims D."/>
            <person name="Meineke L."/>
            <person name="Brettin T."/>
            <person name="Detter J.C."/>
            <person name="Han C."/>
            <person name="Larimer F."/>
            <person name="Land M."/>
            <person name="Hauser L."/>
            <person name="Kyrpides N."/>
            <person name="Ovchinnikova G."/>
            <person name="Liberton M."/>
            <person name="Stoeckel J."/>
            <person name="Banerjee A."/>
            <person name="Singh A."/>
            <person name="Page L."/>
            <person name="Sato H."/>
            <person name="Zhao L."/>
            <person name="Sherman L."/>
            <person name="Pakrasi H."/>
            <person name="Richardson P."/>
        </authorList>
    </citation>
    <scope>NUCLEOTIDE SEQUENCE</scope>
    <source>
        <strain evidence="2">PCC 7425</strain>
    </source>
</reference>
<dbReference type="Gene3D" id="3.40.50.720">
    <property type="entry name" value="NAD(P)-binding Rossmann-like Domain"/>
    <property type="match status" value="1"/>
</dbReference>
<dbReference type="SUPFAM" id="SSF51735">
    <property type="entry name" value="NAD(P)-binding Rossmann-fold domains"/>
    <property type="match status" value="1"/>
</dbReference>
<evidence type="ECO:0000313" key="2">
    <source>
        <dbReference type="EMBL" id="ACL44267.1"/>
    </source>
</evidence>
<dbReference type="HOGENOM" id="CLU_007383_6_0_3"/>
<protein>
    <submittedName>
        <fullName evidence="2">NAD-dependent epimerase/dehydratase</fullName>
    </submittedName>
</protein>
<dbReference type="STRING" id="395961.Cyan7425_1900"/>
<dbReference type="CDD" id="cd05228">
    <property type="entry name" value="AR_FR_like_1_SDR_e"/>
    <property type="match status" value="1"/>
</dbReference>
<gene>
    <name evidence="2" type="ordered locus">Cyan7425_1900</name>
</gene>
<dbReference type="InterPro" id="IPR036291">
    <property type="entry name" value="NAD(P)-bd_dom_sf"/>
</dbReference>
<organism evidence="2">
    <name type="scientific">Cyanothece sp. (strain PCC 7425 / ATCC 29141)</name>
    <dbReference type="NCBI Taxonomy" id="395961"/>
    <lineage>
        <taxon>Bacteria</taxon>
        <taxon>Bacillati</taxon>
        <taxon>Cyanobacteriota</taxon>
        <taxon>Cyanophyceae</taxon>
        <taxon>Gomontiellales</taxon>
        <taxon>Cyanothecaceae</taxon>
        <taxon>Cyanothece</taxon>
    </lineage>
</organism>
<dbReference type="eggNOG" id="COG0451">
    <property type="taxonomic scope" value="Bacteria"/>
</dbReference>
<dbReference type="AlphaFoldDB" id="B8HSG1"/>
<sequence>MQRKTAFVTGATGLLGSNLCRSLVEQGWQVRGLVRSIDKANRFLGNSGVEFVQGNIDDVSGFTAALQGIDVVFHTAAFFREYYQPGRHWETMKHLNVDATIALLQAAEKQGVKRVVFTSSSGVIQPHPDRAATETAPYNSFAEKNLYFKTKVLAEQAIYRFLDRSPMDVVMILPGWMIGPGDAAPTSAGKLVLDLWVGKLPGLIDGGACLTDARDVAAVMITAADRGGRGERYLVAGPLVTMKEIALGLEAIGGVKAPRWAIPSGLALAIAAVLETWASWTGGVNPMPLAGVQTLMEKANLSSAKAQRELGAAFRPLAETLQDTVAWYQTNGYLEAHKRRVRFGTRRSQRRRTREQSV</sequence>
<feature type="domain" description="NAD-dependent epimerase/dehydratase" evidence="1">
    <location>
        <begin position="7"/>
        <end position="235"/>
    </location>
</feature>
<accession>B8HSG1</accession>
<evidence type="ECO:0000259" key="1">
    <source>
        <dbReference type="Pfam" id="PF01370"/>
    </source>
</evidence>
<dbReference type="EMBL" id="CP001344">
    <property type="protein sequence ID" value="ACL44267.1"/>
    <property type="molecule type" value="Genomic_DNA"/>
</dbReference>
<dbReference type="OrthoDB" id="9807212at2"/>
<dbReference type="GO" id="GO:0005737">
    <property type="term" value="C:cytoplasm"/>
    <property type="evidence" value="ECO:0007669"/>
    <property type="project" value="TreeGrafter"/>
</dbReference>
<name>B8HSG1_CYAP4</name>
<dbReference type="GO" id="GO:0004029">
    <property type="term" value="F:aldehyde dehydrogenase (NAD+) activity"/>
    <property type="evidence" value="ECO:0007669"/>
    <property type="project" value="TreeGrafter"/>
</dbReference>